<feature type="chain" id="PRO_5029722329" evidence="2">
    <location>
        <begin position="22"/>
        <end position="232"/>
    </location>
</feature>
<sequence>MHWQILATILFVVTISNHVYGKAAMDDGPVFSEAEDEMVIKLLDEFRAPSQSADELNDEPSGPSFDESFRRSFSSHKDFLRALKDDIQRHERKRGVLSCAKVDQPSNCPGRKEVNGCGTDMFSKIPFPFRDTMTASCNKHDICYGCGYSRKWTQSDCDSQFKDDMYKKCDCKYKDDWWWTRTPSVLACKTTAFTMYQAVTWFGSGAISKQDEHYCHDSCILPYGSPTIALYP</sequence>
<evidence type="ECO:0000256" key="2">
    <source>
        <dbReference type="SAM" id="SignalP"/>
    </source>
</evidence>
<evidence type="ECO:0000313" key="4">
    <source>
        <dbReference type="Proteomes" id="UP000594262"/>
    </source>
</evidence>
<dbReference type="InterPro" id="IPR038875">
    <property type="entry name" value="PLA2_conodipine-like"/>
</dbReference>
<dbReference type="InterPro" id="IPR036444">
    <property type="entry name" value="PLipase_A2_dom_sf"/>
</dbReference>
<feature type="region of interest" description="Disordered" evidence="1">
    <location>
        <begin position="50"/>
        <end position="70"/>
    </location>
</feature>
<dbReference type="Proteomes" id="UP000594262">
    <property type="component" value="Unplaced"/>
</dbReference>
<evidence type="ECO:0000313" key="3">
    <source>
        <dbReference type="EnsemblMetazoa" id="CLYHEMP024086.1"/>
    </source>
</evidence>
<dbReference type="PANTHER" id="PTHR37687">
    <property type="entry name" value="AGAP006772-PA"/>
    <property type="match status" value="1"/>
</dbReference>
<organism evidence="3 4">
    <name type="scientific">Clytia hemisphaerica</name>
    <dbReference type="NCBI Taxonomy" id="252671"/>
    <lineage>
        <taxon>Eukaryota</taxon>
        <taxon>Metazoa</taxon>
        <taxon>Cnidaria</taxon>
        <taxon>Hydrozoa</taxon>
        <taxon>Hydroidolina</taxon>
        <taxon>Leptothecata</taxon>
        <taxon>Obeliida</taxon>
        <taxon>Clytiidae</taxon>
        <taxon>Clytia</taxon>
    </lineage>
</organism>
<dbReference type="Gene3D" id="1.20.90.10">
    <property type="entry name" value="Phospholipase A2 domain"/>
    <property type="match status" value="1"/>
</dbReference>
<reference evidence="3" key="1">
    <citation type="submission" date="2021-01" db="UniProtKB">
        <authorList>
            <consortium name="EnsemblMetazoa"/>
        </authorList>
    </citation>
    <scope>IDENTIFICATION</scope>
</reference>
<accession>A0A7M6DR52</accession>
<evidence type="ECO:0000256" key="1">
    <source>
        <dbReference type="SAM" id="MobiDB-lite"/>
    </source>
</evidence>
<dbReference type="AlphaFoldDB" id="A0A7M6DR52"/>
<dbReference type="GO" id="GO:0004623">
    <property type="term" value="F:phospholipase A2 activity"/>
    <property type="evidence" value="ECO:0007669"/>
    <property type="project" value="InterPro"/>
</dbReference>
<feature type="signal peptide" evidence="2">
    <location>
        <begin position="1"/>
        <end position="21"/>
    </location>
</feature>
<dbReference type="RefSeq" id="XP_066929909.1">
    <property type="nucleotide sequence ID" value="XM_067073808.1"/>
</dbReference>
<keyword evidence="2" id="KW-0732">Signal</keyword>
<dbReference type="EnsemblMetazoa" id="CLYHEMT024086.1">
    <property type="protein sequence ID" value="CLYHEMP024086.1"/>
    <property type="gene ID" value="CLYHEMG024086"/>
</dbReference>
<dbReference type="GO" id="GO:0050482">
    <property type="term" value="P:arachidonate secretion"/>
    <property type="evidence" value="ECO:0007669"/>
    <property type="project" value="InterPro"/>
</dbReference>
<proteinExistence type="predicted"/>
<dbReference type="SUPFAM" id="SSF48619">
    <property type="entry name" value="Phospholipase A2, PLA2"/>
    <property type="match status" value="1"/>
</dbReference>
<dbReference type="GO" id="GO:0006644">
    <property type="term" value="P:phospholipid metabolic process"/>
    <property type="evidence" value="ECO:0007669"/>
    <property type="project" value="InterPro"/>
</dbReference>
<dbReference type="PANTHER" id="PTHR37687:SF1">
    <property type="entry name" value="AGAP006772-PA"/>
    <property type="match status" value="1"/>
</dbReference>
<keyword evidence="4" id="KW-1185">Reference proteome</keyword>
<name>A0A7M6DR52_9CNID</name>
<dbReference type="GeneID" id="136817480"/>
<dbReference type="OrthoDB" id="10043382at2759"/>
<protein>
    <submittedName>
        <fullName evidence="3">Uncharacterized protein</fullName>
    </submittedName>
</protein>